<evidence type="ECO:0000313" key="1">
    <source>
        <dbReference type="EMBL" id="OAO82603.1"/>
    </source>
</evidence>
<gene>
    <name evidence="1" type="ORF">TAF16_0223</name>
</gene>
<reference evidence="1 2" key="1">
    <citation type="submission" date="2016-03" db="EMBL/GenBank/DDBJ databases">
        <title>Spore heat resistance.</title>
        <authorList>
            <person name="Boekhorst J."/>
            <person name="Berendsen E.M."/>
            <person name="Wells-Bennik M.H."/>
            <person name="Kuipers O.P."/>
        </authorList>
    </citation>
    <scope>NUCLEOTIDE SEQUENCE [LARGE SCALE GENOMIC DNA]</scope>
    <source>
        <strain evidence="1 2">AF16</strain>
    </source>
</reference>
<dbReference type="OrthoDB" id="2895439at2"/>
<dbReference type="PATRIC" id="fig|33934.7.peg.1700"/>
<organism evidence="1 2">
    <name type="scientific">Anoxybacillus flavithermus</name>
    <dbReference type="NCBI Taxonomy" id="33934"/>
    <lineage>
        <taxon>Bacteria</taxon>
        <taxon>Bacillati</taxon>
        <taxon>Bacillota</taxon>
        <taxon>Bacilli</taxon>
        <taxon>Bacillales</taxon>
        <taxon>Anoxybacillaceae</taxon>
        <taxon>Anoxybacillus</taxon>
    </lineage>
</organism>
<comment type="caution">
    <text evidence="1">The sequence shown here is derived from an EMBL/GenBank/DDBJ whole genome shotgun (WGS) entry which is preliminary data.</text>
</comment>
<proteinExistence type="predicted"/>
<dbReference type="Proteomes" id="UP000078336">
    <property type="component" value="Unassembled WGS sequence"/>
</dbReference>
<keyword evidence="2" id="KW-1185">Reference proteome</keyword>
<name>A0A178TMD7_9BACL</name>
<dbReference type="AlphaFoldDB" id="A0A178TMD7"/>
<accession>A0A178TMD7</accession>
<dbReference type="EMBL" id="LUCQ01000018">
    <property type="protein sequence ID" value="OAO82603.1"/>
    <property type="molecule type" value="Genomic_DNA"/>
</dbReference>
<sequence>MTYNKYEEVIGFLELKILEDRASDEELEFYENYLWFGKLDKMSGTYKKLLNELKREWEGK</sequence>
<evidence type="ECO:0000313" key="2">
    <source>
        <dbReference type="Proteomes" id="UP000078336"/>
    </source>
</evidence>
<dbReference type="RefSeq" id="WP_064213913.1">
    <property type="nucleotide sequence ID" value="NZ_JABJUV010000055.1"/>
</dbReference>
<protein>
    <submittedName>
        <fullName evidence="1">Uncharacterized protein</fullName>
    </submittedName>
</protein>